<evidence type="ECO:0000256" key="1">
    <source>
        <dbReference type="SAM" id="Coils"/>
    </source>
</evidence>
<reference evidence="5 6" key="1">
    <citation type="submission" date="2014-11" db="EMBL/GenBank/DDBJ databases">
        <authorList>
            <person name="Zhu J."/>
            <person name="Qi W."/>
            <person name="Song R."/>
        </authorList>
    </citation>
    <scope>NUCLEOTIDE SEQUENCE [LARGE SCALE GENOMIC DNA]</scope>
</reference>
<dbReference type="EMBL" id="CDMY01000227">
    <property type="protein sequence ID" value="CEL95361.1"/>
    <property type="molecule type" value="Genomic_DNA"/>
</dbReference>
<dbReference type="InterPro" id="IPR036397">
    <property type="entry name" value="RNaseH_sf"/>
</dbReference>
<protein>
    <recommendedName>
        <fullName evidence="4">3'-5' exonuclease domain-containing protein</fullName>
    </recommendedName>
</protein>
<keyword evidence="3" id="KW-0812">Transmembrane</keyword>
<dbReference type="SMART" id="SM00474">
    <property type="entry name" value="35EXOc"/>
    <property type="match status" value="1"/>
</dbReference>
<dbReference type="InterPro" id="IPR002562">
    <property type="entry name" value="3'-5'_exonuclease_dom"/>
</dbReference>
<dbReference type="AlphaFoldDB" id="A0A0G4EGJ2"/>
<dbReference type="SUPFAM" id="SSF53098">
    <property type="entry name" value="Ribonuclease H-like"/>
    <property type="match status" value="1"/>
</dbReference>
<dbReference type="PANTHER" id="PTHR46814:SF1">
    <property type="entry name" value="EGALITARIAN, ISOFORM B"/>
    <property type="match status" value="1"/>
</dbReference>
<dbReference type="GO" id="GO:0006139">
    <property type="term" value="P:nucleobase-containing compound metabolic process"/>
    <property type="evidence" value="ECO:0007669"/>
    <property type="project" value="InterPro"/>
</dbReference>
<organism evidence="5 6">
    <name type="scientific">Vitrella brassicaformis (strain CCMP3155)</name>
    <dbReference type="NCBI Taxonomy" id="1169540"/>
    <lineage>
        <taxon>Eukaryota</taxon>
        <taxon>Sar</taxon>
        <taxon>Alveolata</taxon>
        <taxon>Colpodellida</taxon>
        <taxon>Vitrellaceae</taxon>
        <taxon>Vitrella</taxon>
    </lineage>
</organism>
<accession>A0A0G4EGJ2</accession>
<dbReference type="Proteomes" id="UP000041254">
    <property type="component" value="Unassembled WGS sequence"/>
</dbReference>
<evidence type="ECO:0000256" key="2">
    <source>
        <dbReference type="SAM" id="MobiDB-lite"/>
    </source>
</evidence>
<feature type="transmembrane region" description="Helical" evidence="3">
    <location>
        <begin position="495"/>
        <end position="517"/>
    </location>
</feature>
<keyword evidence="3" id="KW-1133">Transmembrane helix</keyword>
<dbReference type="PhylomeDB" id="A0A0G4EGJ2"/>
<keyword evidence="3" id="KW-0472">Membrane</keyword>
<keyword evidence="6" id="KW-1185">Reference proteome</keyword>
<evidence type="ECO:0000256" key="3">
    <source>
        <dbReference type="SAM" id="Phobius"/>
    </source>
</evidence>
<evidence type="ECO:0000313" key="5">
    <source>
        <dbReference type="EMBL" id="CEL95361.1"/>
    </source>
</evidence>
<sequence length="535" mass="60826">MSTAAPSSDPPSAAESCSSPSPQPASPDLASSGAADQRKATGVVNLKLTPELEERYGSTKREIHLIDSRDACEDCLPELISAPAIAVDCEGVNLGRFGRLCLIQIAAGDRVFLFDCLKEGIMNTLAPVLSHANIVKVMHDCREDSSALHNQYGIQLQNVFDTQVAHFALLDQDGFAPYQISLNDLLLKALKLSNRRKSPITAKMVRDPNVWYYRPVSRDLIEYAVQDVLHLLPLRQRLCEMLDDLHGYGVIRRSRNWVNYAHLNPHLKAPNDIEQKGLKVQAMCVAAHSTSMYFKLNCDRQGVVSRPDTLQRFKDVKIGDVAECFVTNWNLTGNIVFLDRYEPSLSHVTPNTRVKYEFKSDLEPQPEEQPDRPVAYSSLYIVTRMAEKQAEIDFYKDEKNLRQRMAEQAGQLGAPPIKLADPDPAKTKRITQTVEEYQAERRKQIEEERRRLKEARDDPFYDPLRQNLYGDTFWRSFYGLAGKYNPHDDRPPSHMYQIMMFVTPVLTPFLMLMFVAFTADSLTYPSEVVCRRTSY</sequence>
<gene>
    <name evidence="5" type="ORF">Vbra_11791</name>
</gene>
<dbReference type="GO" id="GO:0008408">
    <property type="term" value="F:3'-5' exonuclease activity"/>
    <property type="evidence" value="ECO:0007669"/>
    <property type="project" value="InterPro"/>
</dbReference>
<dbReference type="InterPro" id="IPR012337">
    <property type="entry name" value="RNaseH-like_sf"/>
</dbReference>
<keyword evidence="1" id="KW-0175">Coiled coil</keyword>
<feature type="region of interest" description="Disordered" evidence="2">
    <location>
        <begin position="1"/>
        <end position="38"/>
    </location>
</feature>
<name>A0A0G4EGJ2_VITBC</name>
<dbReference type="Pfam" id="PF01612">
    <property type="entry name" value="DNA_pol_A_exo1"/>
    <property type="match status" value="1"/>
</dbReference>
<feature type="coiled-coil region" evidence="1">
    <location>
        <begin position="427"/>
        <end position="458"/>
    </location>
</feature>
<evidence type="ECO:0000259" key="4">
    <source>
        <dbReference type="SMART" id="SM00474"/>
    </source>
</evidence>
<dbReference type="GO" id="GO:0003676">
    <property type="term" value="F:nucleic acid binding"/>
    <property type="evidence" value="ECO:0007669"/>
    <property type="project" value="InterPro"/>
</dbReference>
<dbReference type="InParanoid" id="A0A0G4EGJ2"/>
<dbReference type="VEuPathDB" id="CryptoDB:Vbra_11791"/>
<evidence type="ECO:0000313" key="6">
    <source>
        <dbReference type="Proteomes" id="UP000041254"/>
    </source>
</evidence>
<feature type="compositionally biased region" description="Low complexity" evidence="2">
    <location>
        <begin position="1"/>
        <end position="32"/>
    </location>
</feature>
<dbReference type="OrthoDB" id="26838at2759"/>
<feature type="domain" description="3'-5' exonuclease" evidence="4">
    <location>
        <begin position="63"/>
        <end position="243"/>
    </location>
</feature>
<proteinExistence type="predicted"/>
<dbReference type="Gene3D" id="3.30.420.10">
    <property type="entry name" value="Ribonuclease H-like superfamily/Ribonuclease H"/>
    <property type="match status" value="1"/>
</dbReference>
<dbReference type="PANTHER" id="PTHR46814">
    <property type="entry name" value="EGALITARIAN, ISOFORM B"/>
    <property type="match status" value="1"/>
</dbReference>